<feature type="domain" description="G-protein coupled receptors family 3 profile" evidence="12">
    <location>
        <begin position="526"/>
        <end position="790"/>
    </location>
</feature>
<evidence type="ECO:0000256" key="4">
    <source>
        <dbReference type="ARBA" id="ARBA00022729"/>
    </source>
</evidence>
<keyword evidence="6" id="KW-0297">G-protein coupled receptor</keyword>
<evidence type="ECO:0000256" key="11">
    <source>
        <dbReference type="SAM" id="Phobius"/>
    </source>
</evidence>
<dbReference type="InterPro" id="IPR038550">
    <property type="entry name" value="GPCR_3_9-Cys_sf"/>
</dbReference>
<dbReference type="InterPro" id="IPR000068">
    <property type="entry name" value="GPCR_3_Ca_sens_rcpt-rel"/>
</dbReference>
<keyword evidence="5 11" id="KW-1133">Transmembrane helix</keyword>
<keyword evidence="9" id="KW-0325">Glycoprotein</keyword>
<evidence type="ECO:0000256" key="2">
    <source>
        <dbReference type="ARBA" id="ARBA00022475"/>
    </source>
</evidence>
<feature type="transmembrane region" description="Helical" evidence="11">
    <location>
        <begin position="752"/>
        <end position="775"/>
    </location>
</feature>
<dbReference type="Proteomes" id="UP000694871">
    <property type="component" value="Unplaced"/>
</dbReference>
<evidence type="ECO:0000256" key="3">
    <source>
        <dbReference type="ARBA" id="ARBA00022692"/>
    </source>
</evidence>
<feature type="transmembrane region" description="Helical" evidence="11">
    <location>
        <begin position="526"/>
        <end position="549"/>
    </location>
</feature>
<keyword evidence="3 11" id="KW-0812">Transmembrane</keyword>
<feature type="transmembrane region" description="Helical" evidence="11">
    <location>
        <begin position="685"/>
        <end position="708"/>
    </location>
</feature>
<name>A0ABM1JKL9_GEKJA</name>
<dbReference type="InterPro" id="IPR017978">
    <property type="entry name" value="GPCR_3_C"/>
</dbReference>
<keyword evidence="8" id="KW-0675">Receptor</keyword>
<evidence type="ECO:0000259" key="12">
    <source>
        <dbReference type="PROSITE" id="PS50259"/>
    </source>
</evidence>
<dbReference type="Pfam" id="PF01094">
    <property type="entry name" value="ANF_receptor"/>
    <property type="match status" value="2"/>
</dbReference>
<dbReference type="PANTHER" id="PTHR24061">
    <property type="entry name" value="CALCIUM-SENSING RECEPTOR-RELATED"/>
    <property type="match status" value="1"/>
</dbReference>
<dbReference type="GeneID" id="107106384"/>
<proteinExistence type="predicted"/>
<dbReference type="InterPro" id="IPR001828">
    <property type="entry name" value="ANF_lig-bd_rcpt"/>
</dbReference>
<dbReference type="Gene3D" id="3.40.50.2300">
    <property type="match status" value="2"/>
</dbReference>
<dbReference type="InterPro" id="IPR011500">
    <property type="entry name" value="GPCR_3_9-Cys_dom"/>
</dbReference>
<evidence type="ECO:0000256" key="5">
    <source>
        <dbReference type="ARBA" id="ARBA00022989"/>
    </source>
</evidence>
<evidence type="ECO:0000256" key="9">
    <source>
        <dbReference type="ARBA" id="ARBA00023180"/>
    </source>
</evidence>
<keyword evidence="13" id="KW-1185">Reference proteome</keyword>
<dbReference type="RefSeq" id="XP_015262006.1">
    <property type="nucleotide sequence ID" value="XM_015406520.1"/>
</dbReference>
<feature type="transmembrane region" description="Helical" evidence="11">
    <location>
        <begin position="597"/>
        <end position="622"/>
    </location>
</feature>
<protein>
    <submittedName>
        <fullName evidence="14">Vomeronasal type-2 receptor 26-like</fullName>
    </submittedName>
</protein>
<dbReference type="InterPro" id="IPR004073">
    <property type="entry name" value="GPCR_3_vmron_rcpt_2"/>
</dbReference>
<evidence type="ECO:0000313" key="13">
    <source>
        <dbReference type="Proteomes" id="UP000694871"/>
    </source>
</evidence>
<accession>A0ABM1JKL9</accession>
<dbReference type="PANTHER" id="PTHR24061:SF599">
    <property type="entry name" value="G-PROTEIN COUPLED RECEPTORS FAMILY 3 PROFILE DOMAIN-CONTAINING PROTEIN"/>
    <property type="match status" value="1"/>
</dbReference>
<dbReference type="InterPro" id="IPR028082">
    <property type="entry name" value="Peripla_BP_I"/>
</dbReference>
<gene>
    <name evidence="14" type="primary">LOC107106384</name>
</gene>
<dbReference type="InterPro" id="IPR000337">
    <property type="entry name" value="GPCR_3"/>
</dbReference>
<dbReference type="PROSITE" id="PS00981">
    <property type="entry name" value="G_PROTEIN_RECEP_F3_3"/>
    <property type="match status" value="1"/>
</dbReference>
<dbReference type="InterPro" id="IPR017979">
    <property type="entry name" value="GPCR_3_CS"/>
</dbReference>
<feature type="transmembrane region" description="Helical" evidence="11">
    <location>
        <begin position="720"/>
        <end position="740"/>
    </location>
</feature>
<keyword evidence="4" id="KW-0732">Signal</keyword>
<dbReference type="PRINTS" id="PR00248">
    <property type="entry name" value="GPCRMGR"/>
</dbReference>
<dbReference type="Pfam" id="PF07562">
    <property type="entry name" value="NCD3G"/>
    <property type="match status" value="1"/>
</dbReference>
<feature type="transmembrane region" description="Helical" evidence="11">
    <location>
        <begin position="637"/>
        <end position="659"/>
    </location>
</feature>
<evidence type="ECO:0000256" key="7">
    <source>
        <dbReference type="ARBA" id="ARBA00023136"/>
    </source>
</evidence>
<dbReference type="PROSITE" id="PS50259">
    <property type="entry name" value="G_PROTEIN_RECEP_F3_4"/>
    <property type="match status" value="1"/>
</dbReference>
<evidence type="ECO:0000256" key="6">
    <source>
        <dbReference type="ARBA" id="ARBA00023040"/>
    </source>
</evidence>
<keyword evidence="2" id="KW-1003">Cell membrane</keyword>
<dbReference type="Gene3D" id="2.10.50.30">
    <property type="entry name" value="GPCR, family 3, nine cysteines domain"/>
    <property type="match status" value="1"/>
</dbReference>
<evidence type="ECO:0000256" key="1">
    <source>
        <dbReference type="ARBA" id="ARBA00004651"/>
    </source>
</evidence>
<keyword evidence="7 11" id="KW-0472">Membrane</keyword>
<dbReference type="Pfam" id="PF00003">
    <property type="entry name" value="7tm_3"/>
    <property type="match status" value="1"/>
</dbReference>
<feature type="transmembrane region" description="Helical" evidence="11">
    <location>
        <begin position="564"/>
        <end position="585"/>
    </location>
</feature>
<evidence type="ECO:0000256" key="10">
    <source>
        <dbReference type="ARBA" id="ARBA00023224"/>
    </source>
</evidence>
<dbReference type="SUPFAM" id="SSF53822">
    <property type="entry name" value="Periplasmic binding protein-like I"/>
    <property type="match status" value="1"/>
</dbReference>
<evidence type="ECO:0000256" key="8">
    <source>
        <dbReference type="ARBA" id="ARBA00023170"/>
    </source>
</evidence>
<sequence>MLTKFYQHILALVFAINEINEDPHILPNVTLGSRIYDSYYDMRMTYRTTLDLLFKSQRFVPNYKCDTQEKLIAVIGGLGSETSYHMADILSLYKFPQLTYGSFALEDMDARKFPSFYRMVPNENQQYMGVVQLLLHFRWMWIGLLAVNDENGEHFVQSMESLLSQNQICLAFTTRVDKQFFWNDLGDLYGLAYNTYQPFADNRSSTLLFYGESMALVTFNTYLFWGDAGYIENPAFRRVWIMTAQIDFVLSGQQKGLDLQFFQGAISFTIHTKEVRGFQKFLQLMKPDWSKKDYFLQYFWEQAFNCEACTGEEKLESLPEPFFEMHMSGHSYGIYNAVYAVAHALHALHLSRFSHTAKAGGKRFEIQDAQPCQLHPFLQGISFNNSAGETVFFNDKMEMGAGFDITNLVTFANKSLLHVKVGQVNPRAGKGKEFTINEDMIVWQAGFNQELPLSLCNDVCPPGSRKKKKEREKFCCYDCIPCPKGKISDQKDMNDCIKCPEDHYPTKNQDGCVFKVITFLSSEEPLGISLASVAISFSLITVLMLGIFIKHRHTPLVKANNRDVTYVLLLSLLFCFLSSLLFLGLPRKESCFLRQSAFGIIFSVAVSCVLAKTVTVVVAFMATKPGSNMRKWVGKRLAYSIIILCSFLQVTICTVWLKISPPFPDFDMQSLTREIVVECNEGSAIMFYTVLAYMGFLSLISLIVAFLARKLPDSFNEAKFITFSMLIFCSVWLSFVPTYLSTKGKYMVAVEIFSILASGAGLLLCIFCPKCYIILLRPDLNRKQEIIRKKNCRI</sequence>
<reference evidence="14" key="1">
    <citation type="submission" date="2025-08" db="UniProtKB">
        <authorList>
            <consortium name="RefSeq"/>
        </authorList>
    </citation>
    <scope>IDENTIFICATION</scope>
</reference>
<keyword evidence="10" id="KW-0807">Transducer</keyword>
<comment type="subcellular location">
    <subcellularLocation>
        <location evidence="1">Cell membrane</location>
        <topology evidence="1">Multi-pass membrane protein</topology>
    </subcellularLocation>
</comment>
<dbReference type="PRINTS" id="PR01535">
    <property type="entry name" value="VOMERONASL2R"/>
</dbReference>
<dbReference type="CDD" id="cd15283">
    <property type="entry name" value="7tmC_V2R_pheromone"/>
    <property type="match status" value="1"/>
</dbReference>
<organism evidence="13 14">
    <name type="scientific">Gekko japonicus</name>
    <name type="common">Schlegel's Japanese gecko</name>
    <dbReference type="NCBI Taxonomy" id="146911"/>
    <lineage>
        <taxon>Eukaryota</taxon>
        <taxon>Metazoa</taxon>
        <taxon>Chordata</taxon>
        <taxon>Craniata</taxon>
        <taxon>Vertebrata</taxon>
        <taxon>Euteleostomi</taxon>
        <taxon>Lepidosauria</taxon>
        <taxon>Squamata</taxon>
        <taxon>Bifurcata</taxon>
        <taxon>Gekkota</taxon>
        <taxon>Gekkonidae</taxon>
        <taxon>Gekkoninae</taxon>
        <taxon>Gekko</taxon>
    </lineage>
</organism>
<evidence type="ECO:0000313" key="14">
    <source>
        <dbReference type="RefSeq" id="XP_015262006.1"/>
    </source>
</evidence>